<protein>
    <submittedName>
        <fullName evidence="3">RagB/SusD family nutrient uptake outer membrane protein</fullName>
    </submittedName>
</protein>
<dbReference type="RefSeq" id="WP_004359189.1">
    <property type="nucleotide sequence ID" value="NZ_CP054010.1"/>
</dbReference>
<evidence type="ECO:0000313" key="3">
    <source>
        <dbReference type="EMBL" id="QKH88029.1"/>
    </source>
</evidence>
<gene>
    <name evidence="3" type="ORF">FIU21_03405</name>
</gene>
<dbReference type="Pfam" id="PF14322">
    <property type="entry name" value="SusD-like_3"/>
    <property type="match status" value="1"/>
</dbReference>
<keyword evidence="1" id="KW-0732">Signal</keyword>
<accession>A0A7D4FYH9</accession>
<dbReference type="Proteomes" id="UP000500843">
    <property type="component" value="Chromosome 1"/>
</dbReference>
<dbReference type="InterPro" id="IPR011990">
    <property type="entry name" value="TPR-like_helical_dom_sf"/>
</dbReference>
<organism evidence="3 4">
    <name type="scientific">Prevotella melaninogenica</name>
    <dbReference type="NCBI Taxonomy" id="28132"/>
    <lineage>
        <taxon>Bacteria</taxon>
        <taxon>Pseudomonadati</taxon>
        <taxon>Bacteroidota</taxon>
        <taxon>Bacteroidia</taxon>
        <taxon>Bacteroidales</taxon>
        <taxon>Prevotellaceae</taxon>
        <taxon>Prevotella</taxon>
    </lineage>
</organism>
<evidence type="ECO:0000313" key="4">
    <source>
        <dbReference type="Proteomes" id="UP000500843"/>
    </source>
</evidence>
<dbReference type="PROSITE" id="PS51257">
    <property type="entry name" value="PROKAR_LIPOPROTEIN"/>
    <property type="match status" value="1"/>
</dbReference>
<evidence type="ECO:0000259" key="2">
    <source>
        <dbReference type="Pfam" id="PF14322"/>
    </source>
</evidence>
<evidence type="ECO:0000256" key="1">
    <source>
        <dbReference type="SAM" id="SignalP"/>
    </source>
</evidence>
<dbReference type="Gene3D" id="1.25.40.390">
    <property type="match status" value="1"/>
</dbReference>
<feature type="domain" description="SusD-like N-terminal" evidence="2">
    <location>
        <begin position="24"/>
        <end position="232"/>
    </location>
</feature>
<dbReference type="AlphaFoldDB" id="A0A7D4FYH9"/>
<dbReference type="SUPFAM" id="SSF48452">
    <property type="entry name" value="TPR-like"/>
    <property type="match status" value="1"/>
</dbReference>
<feature type="chain" id="PRO_5028986224" evidence="1">
    <location>
        <begin position="21"/>
        <end position="527"/>
    </location>
</feature>
<dbReference type="EMBL" id="CP054010">
    <property type="protein sequence ID" value="QKH88029.1"/>
    <property type="molecule type" value="Genomic_DNA"/>
</dbReference>
<dbReference type="InterPro" id="IPR033985">
    <property type="entry name" value="SusD-like_N"/>
</dbReference>
<feature type="signal peptide" evidence="1">
    <location>
        <begin position="1"/>
        <end position="20"/>
    </location>
</feature>
<proteinExistence type="predicted"/>
<sequence>MKVKKYIIYLPVAAISLALTSCNDFLNKYPDSRMDLKNPTEVSQLLVSAYPQAHPAYLTEMYSDNTDEQLHSTWSAFDRFQEQAYQWKDIDDVSNTETPYQLWSAHYAAISACNEAIEYIEHTVKDAQSEEDYRAQLGEALLCRAFSMFQLSTVFCQAYDKTTAANQLGLPYPTEPEKVVGRLIERGTLAELYQKIEADMLKGIALVGTKYAKPKFHFTKQATYAFATRFYLYAQKYDKAVKYANMVLGDQPADILRNWAEWNRLGPSGNVQPNAFVNASNNANIMLLPVPSQWGVISIPIQAGSKYAHGELISKNETLQAPGPWGDSGSTLNYTVLYNNGVSKYCLRKIPYVPKVIDATAEIGVPYGEYAVFSTDITLLERAEAYALLGQYDKALKDINTELTVFSKNRKQLTLADIQDFYGSMAYYTPTKPTPKKKLNPLFTVEATTQEPLLQCLLQLKRLVTIHEGFRLQDVKRYGITMYRRKVDVQSNVTAVTDSMKVGDPRLAIQLPQDVITAGVKPNPRNN</sequence>
<name>A0A7D4FYH9_9BACT</name>
<reference evidence="3 4" key="1">
    <citation type="submission" date="2020-05" db="EMBL/GenBank/DDBJ databases">
        <title>FDA dAtabase for Regulatory Grade micrObial Sequences (FDA-ARGOS): Supporting development and validation of Infectious Disease Dx tests.</title>
        <authorList>
            <person name="Moreno J."/>
            <person name="Tallon L."/>
            <person name="Sadzewicz L."/>
            <person name="Zhao X."/>
            <person name="Vavikolanu K."/>
            <person name="Mehta A."/>
            <person name="Aluvathingal J."/>
            <person name="Nadendla S."/>
            <person name="Myers T."/>
            <person name="Yan Y."/>
            <person name="Sichtig H."/>
        </authorList>
    </citation>
    <scope>NUCLEOTIDE SEQUENCE [LARGE SCALE GENOMIC DNA]</scope>
    <source>
        <strain evidence="3 4">FDAARGOS_760</strain>
    </source>
</reference>